<dbReference type="GO" id="GO:0000785">
    <property type="term" value="C:chromatin"/>
    <property type="evidence" value="ECO:0007669"/>
    <property type="project" value="TreeGrafter"/>
</dbReference>
<evidence type="ECO:0000313" key="2">
    <source>
        <dbReference type="EMBL" id="KAJ6688283.1"/>
    </source>
</evidence>
<dbReference type="Proteomes" id="UP001151752">
    <property type="component" value="Chromosome 15W"/>
</dbReference>
<evidence type="ECO:0000259" key="1">
    <source>
        <dbReference type="PROSITE" id="PS51184"/>
    </source>
</evidence>
<evidence type="ECO:0000313" key="3">
    <source>
        <dbReference type="Proteomes" id="UP001151752"/>
    </source>
</evidence>
<dbReference type="AlphaFoldDB" id="A0A9Q0PHF7"/>
<dbReference type="EMBL" id="JAPFFM010000019">
    <property type="protein sequence ID" value="KAJ6688283.1"/>
    <property type="molecule type" value="Genomic_DNA"/>
</dbReference>
<dbReference type="GO" id="GO:0010468">
    <property type="term" value="P:regulation of gene expression"/>
    <property type="evidence" value="ECO:0007669"/>
    <property type="project" value="TreeGrafter"/>
</dbReference>
<comment type="caution">
    <text evidence="2">The sequence shown here is derived from an EMBL/GenBank/DDBJ whole genome shotgun (WGS) entry which is preliminary data.</text>
</comment>
<dbReference type="Gene3D" id="2.60.120.650">
    <property type="entry name" value="Cupin"/>
    <property type="match status" value="1"/>
</dbReference>
<reference evidence="2" key="1">
    <citation type="submission" date="2022-11" db="EMBL/GenBank/DDBJ databases">
        <authorList>
            <person name="Hyden B.L."/>
            <person name="Feng K."/>
            <person name="Yates T."/>
            <person name="Jawdy S."/>
            <person name="Smart L.B."/>
            <person name="Muchero W."/>
        </authorList>
    </citation>
    <scope>NUCLEOTIDE SEQUENCE</scope>
    <source>
        <tissue evidence="2">Shoot tip</tissue>
    </source>
</reference>
<dbReference type="PANTHER" id="PTHR10694">
    <property type="entry name" value="LYSINE-SPECIFIC DEMETHYLASE"/>
    <property type="match status" value="1"/>
</dbReference>
<dbReference type="PANTHER" id="PTHR10694:SF38">
    <property type="entry name" value="LYSINE-SPECIFIC DEMETHYLASE REF6"/>
    <property type="match status" value="1"/>
</dbReference>
<sequence length="656" mass="72703">MICLVLRFHRGKRRDKEGLLGMGMSVGETEWNMRGVSRAKGSLLRFMKEEIPGVTSPMVYIGMMFSWFAWHVEDHDLHSLNYMHMGAGKTWYGVPREAAVAFEEVVRVHGYGGEINPLGEFFFPRVHSLVELLVSSPSLTGSCLVSLELSLAFYLYYMQLFTFSVLGEKTTVMSPEVFISAGVPCCRLVQNAGEFVVTFPRAYHSGFSHGFNCGEAANIATPEWLMVAKDAAIRRASINYPPMVSHFQLLYDLALEFCTRIPVNISAKPRSSRLKDKQKGEGEMLVKEQFVKNMIQNNDLLHSLGKGSSVVLLPRSSSDISVCSKLRVGSQLRDSPTLGLCSQKDVMKSSKSSGSGDILQDKDQEINQVKDFFSVKAKFASLCERNRFSILNGNECSESMNIGTGRGSSIHGDKLSDQRLFSCVTCGVLSFDCLAIIQPKEAASRYLMSADCSFFNDWAIGSGVTRDVFAVAGGIANISEQNSSRWVEKNTTAGFYDVPVQSPNYHIQMADQGVEVASSSAKTVRGFCSCVRVLPSLLPSRSTVMLQLVVSLNLRQVLMSRMMFPLKANDMYPEHGDRGDNLKDKTDDTLKSSFGFPTGNPASIESNILDGRYRDPMSMPHASLNCSPVVHDAERTKFNRPIAPIRETRHAIYPEI</sequence>
<dbReference type="GO" id="GO:0034647">
    <property type="term" value="F:histone H3K4me/H3K4me2/H3K4me3 demethylase activity"/>
    <property type="evidence" value="ECO:0007669"/>
    <property type="project" value="TreeGrafter"/>
</dbReference>
<organism evidence="2 3">
    <name type="scientific">Salix koriyanagi</name>
    <dbReference type="NCBI Taxonomy" id="2511006"/>
    <lineage>
        <taxon>Eukaryota</taxon>
        <taxon>Viridiplantae</taxon>
        <taxon>Streptophyta</taxon>
        <taxon>Embryophyta</taxon>
        <taxon>Tracheophyta</taxon>
        <taxon>Spermatophyta</taxon>
        <taxon>Magnoliopsida</taxon>
        <taxon>eudicotyledons</taxon>
        <taxon>Gunneridae</taxon>
        <taxon>Pentapetalae</taxon>
        <taxon>rosids</taxon>
        <taxon>fabids</taxon>
        <taxon>Malpighiales</taxon>
        <taxon>Salicaceae</taxon>
        <taxon>Saliceae</taxon>
        <taxon>Salix</taxon>
    </lineage>
</organism>
<proteinExistence type="predicted"/>
<gene>
    <name evidence="2" type="ORF">OIU74_016910</name>
</gene>
<feature type="domain" description="JmjC" evidence="1">
    <location>
        <begin position="25"/>
        <end position="236"/>
    </location>
</feature>
<dbReference type="InterPro" id="IPR003347">
    <property type="entry name" value="JmjC_dom"/>
</dbReference>
<dbReference type="SUPFAM" id="SSF51197">
    <property type="entry name" value="Clavaminate synthase-like"/>
    <property type="match status" value="1"/>
</dbReference>
<name>A0A9Q0PHF7_9ROSI</name>
<dbReference type="GO" id="GO:0005634">
    <property type="term" value="C:nucleus"/>
    <property type="evidence" value="ECO:0007669"/>
    <property type="project" value="TreeGrafter"/>
</dbReference>
<dbReference type="Pfam" id="PF02373">
    <property type="entry name" value="JmjC"/>
    <property type="match status" value="2"/>
</dbReference>
<reference evidence="2" key="2">
    <citation type="journal article" date="2023" name="Int. J. Mol. Sci.">
        <title>De Novo Assembly and Annotation of 11 Diverse Shrub Willow (Salix) Genomes Reveals Novel Gene Organization in Sex-Linked Regions.</title>
        <authorList>
            <person name="Hyden B."/>
            <person name="Feng K."/>
            <person name="Yates T.B."/>
            <person name="Jawdy S."/>
            <person name="Cereghino C."/>
            <person name="Smart L.B."/>
            <person name="Muchero W."/>
        </authorList>
    </citation>
    <scope>NUCLEOTIDE SEQUENCE</scope>
    <source>
        <tissue evidence="2">Shoot tip</tissue>
    </source>
</reference>
<dbReference type="SMART" id="SM00558">
    <property type="entry name" value="JmjC"/>
    <property type="match status" value="1"/>
</dbReference>
<accession>A0A9Q0PHF7</accession>
<dbReference type="PROSITE" id="PS51184">
    <property type="entry name" value="JMJC"/>
    <property type="match status" value="1"/>
</dbReference>
<protein>
    <submittedName>
        <fullName evidence="2">LYSINE-SPECIFIC DEMETHYLASE REF6</fullName>
    </submittedName>
</protein>
<keyword evidence="3" id="KW-1185">Reference proteome</keyword>